<evidence type="ECO:0000313" key="1">
    <source>
        <dbReference type="EMBL" id="CAI8055066.1"/>
    </source>
</evidence>
<dbReference type="AlphaFoldDB" id="A0AA35TWQ1"/>
<proteinExistence type="predicted"/>
<organism evidence="1 2">
    <name type="scientific">Geodia barretti</name>
    <name type="common">Barrett's horny sponge</name>
    <dbReference type="NCBI Taxonomy" id="519541"/>
    <lineage>
        <taxon>Eukaryota</taxon>
        <taxon>Metazoa</taxon>
        <taxon>Porifera</taxon>
        <taxon>Demospongiae</taxon>
        <taxon>Heteroscleromorpha</taxon>
        <taxon>Tetractinellida</taxon>
        <taxon>Astrophorina</taxon>
        <taxon>Geodiidae</taxon>
        <taxon>Geodia</taxon>
    </lineage>
</organism>
<dbReference type="EMBL" id="CASHTH010004239">
    <property type="protein sequence ID" value="CAI8055066.1"/>
    <property type="molecule type" value="Genomic_DNA"/>
</dbReference>
<sequence>MRNELTWLKSKKRLRAKVLHDIGEKLEHDRVLREPCEFDPCALYLKNPSQSLEYWLARYTDEYCNKGTPTVVSNIATEKLLLILNEVRTGAGKVTKLLASTPHPVQKSPQVTQGQCYIIDWLDQFHNELRGKLTMDLTKLRTMLGNDPILKSVTFFGDEVVKGLQKLHEQLKDEFSYLSADVWIRHKLAKKPYDTLFEELVGCTELCPFCKQQCDHTNAKHPVSVLHTVKHHPGCLGGFRHVPDQRMWLDVCTFSVATNHRFRNKDTNNEFYHFSGYKHFYPNWDIPGEKSLPASEFRIWLVGKFSKEIEACFGLSDTKIYDDWQARTWPPVKQALKKEYKES</sequence>
<evidence type="ECO:0000313" key="2">
    <source>
        <dbReference type="Proteomes" id="UP001174909"/>
    </source>
</evidence>
<dbReference type="InterPro" id="IPR052986">
    <property type="entry name" value="VLIG_GTPase"/>
</dbReference>
<dbReference type="PANTHER" id="PTHR14819">
    <property type="entry name" value="GTP-BINDING"/>
    <property type="match status" value="1"/>
</dbReference>
<name>A0AA35TWQ1_GEOBA</name>
<gene>
    <name evidence="1" type="ORF">GBAR_LOCUS30055</name>
</gene>
<dbReference type="PANTHER" id="PTHR14819:SF5">
    <property type="entry name" value="INTERFERON-INDUCED VERY LARGE GTPASE 1"/>
    <property type="match status" value="1"/>
</dbReference>
<protein>
    <submittedName>
        <fullName evidence="1">Interferon-induced very large GTPase 1</fullName>
    </submittedName>
</protein>
<reference evidence="1" key="1">
    <citation type="submission" date="2023-03" db="EMBL/GenBank/DDBJ databases">
        <authorList>
            <person name="Steffen K."/>
            <person name="Cardenas P."/>
        </authorList>
    </citation>
    <scope>NUCLEOTIDE SEQUENCE</scope>
</reference>
<keyword evidence="2" id="KW-1185">Reference proteome</keyword>
<accession>A0AA35TWQ1</accession>
<dbReference type="Proteomes" id="UP001174909">
    <property type="component" value="Unassembled WGS sequence"/>
</dbReference>
<comment type="caution">
    <text evidence="1">The sequence shown here is derived from an EMBL/GenBank/DDBJ whole genome shotgun (WGS) entry which is preliminary data.</text>
</comment>